<evidence type="ECO:0000259" key="4">
    <source>
        <dbReference type="Pfam" id="PF00248"/>
    </source>
</evidence>
<dbReference type="Proteomes" id="UP001209540">
    <property type="component" value="Unassembled WGS sequence"/>
</dbReference>
<name>A0AAD5KBB3_9FUNG</name>
<evidence type="ECO:0000256" key="2">
    <source>
        <dbReference type="ARBA" id="ARBA00022857"/>
    </source>
</evidence>
<keyword evidence="2" id="KW-0521">NADP</keyword>
<dbReference type="GO" id="GO:0016616">
    <property type="term" value="F:oxidoreductase activity, acting on the CH-OH group of donors, NAD or NADP as acceptor"/>
    <property type="evidence" value="ECO:0007669"/>
    <property type="project" value="UniProtKB-ARBA"/>
</dbReference>
<comment type="similarity">
    <text evidence="1">Belongs to the aldo/keto reductase family.</text>
</comment>
<dbReference type="EMBL" id="JAIXMP010000002">
    <property type="protein sequence ID" value="KAI9277146.1"/>
    <property type="molecule type" value="Genomic_DNA"/>
</dbReference>
<reference evidence="5" key="2">
    <citation type="submission" date="2023-02" db="EMBL/GenBank/DDBJ databases">
        <authorList>
            <consortium name="DOE Joint Genome Institute"/>
            <person name="Mondo S.J."/>
            <person name="Chang Y."/>
            <person name="Wang Y."/>
            <person name="Ahrendt S."/>
            <person name="Andreopoulos W."/>
            <person name="Barry K."/>
            <person name="Beard J."/>
            <person name="Benny G.L."/>
            <person name="Blankenship S."/>
            <person name="Bonito G."/>
            <person name="Cuomo C."/>
            <person name="Desiro A."/>
            <person name="Gervers K.A."/>
            <person name="Hundley H."/>
            <person name="Kuo A."/>
            <person name="LaButti K."/>
            <person name="Lang B.F."/>
            <person name="Lipzen A."/>
            <person name="O'Donnell K."/>
            <person name="Pangilinan J."/>
            <person name="Reynolds N."/>
            <person name="Sandor L."/>
            <person name="Smith M.W."/>
            <person name="Tsang A."/>
            <person name="Grigoriev I.V."/>
            <person name="Stajich J.E."/>
            <person name="Spatafora J.W."/>
        </authorList>
    </citation>
    <scope>NUCLEOTIDE SEQUENCE</scope>
    <source>
        <strain evidence="5">RSA 2281</strain>
    </source>
</reference>
<dbReference type="InterPro" id="IPR023210">
    <property type="entry name" value="NADP_OxRdtase_dom"/>
</dbReference>
<accession>A0AAD5KBB3</accession>
<sequence length="98" mass="10603">MVFELNTGATIPAVGLGTWKSLPGDVAYNTAMTAIKAGLRVLINIVPLPSVIDNNEKEIGRAIKDCGVPRGELFITTKLWNTCHRPELVVKAFKGLLD</sequence>
<protein>
    <submittedName>
        <fullName evidence="5">NADP-dependent oxidoreductase domain-containing protein</fullName>
    </submittedName>
</protein>
<comment type="caution">
    <text evidence="5">The sequence shown here is derived from an EMBL/GenBank/DDBJ whole genome shotgun (WGS) entry which is preliminary data.</text>
</comment>
<dbReference type="PANTHER" id="PTHR43827">
    <property type="entry name" value="2,5-DIKETO-D-GLUCONIC ACID REDUCTASE"/>
    <property type="match status" value="1"/>
</dbReference>
<feature type="domain" description="NADP-dependent oxidoreductase" evidence="4">
    <location>
        <begin position="14"/>
        <end position="94"/>
    </location>
</feature>
<evidence type="ECO:0000256" key="1">
    <source>
        <dbReference type="ARBA" id="ARBA00007905"/>
    </source>
</evidence>
<dbReference type="PANTHER" id="PTHR43827:SF3">
    <property type="entry name" value="NADP-DEPENDENT OXIDOREDUCTASE DOMAIN-CONTAINING PROTEIN"/>
    <property type="match status" value="1"/>
</dbReference>
<dbReference type="AlphaFoldDB" id="A0AAD5KBB3"/>
<dbReference type="Pfam" id="PF00248">
    <property type="entry name" value="Aldo_ket_red"/>
    <property type="match status" value="1"/>
</dbReference>
<evidence type="ECO:0000256" key="3">
    <source>
        <dbReference type="ARBA" id="ARBA00023002"/>
    </source>
</evidence>
<reference evidence="5" key="1">
    <citation type="journal article" date="2022" name="IScience">
        <title>Evolution of zygomycete secretomes and the origins of terrestrial fungal ecologies.</title>
        <authorList>
            <person name="Chang Y."/>
            <person name="Wang Y."/>
            <person name="Mondo S."/>
            <person name="Ahrendt S."/>
            <person name="Andreopoulos W."/>
            <person name="Barry K."/>
            <person name="Beard J."/>
            <person name="Benny G.L."/>
            <person name="Blankenship S."/>
            <person name="Bonito G."/>
            <person name="Cuomo C."/>
            <person name="Desiro A."/>
            <person name="Gervers K.A."/>
            <person name="Hundley H."/>
            <person name="Kuo A."/>
            <person name="LaButti K."/>
            <person name="Lang B.F."/>
            <person name="Lipzen A."/>
            <person name="O'Donnell K."/>
            <person name="Pangilinan J."/>
            <person name="Reynolds N."/>
            <person name="Sandor L."/>
            <person name="Smith M.E."/>
            <person name="Tsang A."/>
            <person name="Grigoriev I.V."/>
            <person name="Stajich J.E."/>
            <person name="Spatafora J.W."/>
        </authorList>
    </citation>
    <scope>NUCLEOTIDE SEQUENCE</scope>
    <source>
        <strain evidence="5">RSA 2281</strain>
    </source>
</reference>
<keyword evidence="6" id="KW-1185">Reference proteome</keyword>
<proteinExistence type="inferred from homology"/>
<dbReference type="Gene3D" id="3.20.20.100">
    <property type="entry name" value="NADP-dependent oxidoreductase domain"/>
    <property type="match status" value="1"/>
</dbReference>
<dbReference type="InterPro" id="IPR020471">
    <property type="entry name" value="AKR"/>
</dbReference>
<dbReference type="InterPro" id="IPR036812">
    <property type="entry name" value="NAD(P)_OxRdtase_dom_sf"/>
</dbReference>
<gene>
    <name evidence="5" type="ORF">BDA99DRAFT_555062</name>
</gene>
<evidence type="ECO:0000313" key="5">
    <source>
        <dbReference type="EMBL" id="KAI9277146.1"/>
    </source>
</evidence>
<keyword evidence="3" id="KW-0560">Oxidoreductase</keyword>
<organism evidence="5 6">
    <name type="scientific">Phascolomyces articulosus</name>
    <dbReference type="NCBI Taxonomy" id="60185"/>
    <lineage>
        <taxon>Eukaryota</taxon>
        <taxon>Fungi</taxon>
        <taxon>Fungi incertae sedis</taxon>
        <taxon>Mucoromycota</taxon>
        <taxon>Mucoromycotina</taxon>
        <taxon>Mucoromycetes</taxon>
        <taxon>Mucorales</taxon>
        <taxon>Lichtheimiaceae</taxon>
        <taxon>Phascolomyces</taxon>
    </lineage>
</organism>
<dbReference type="SUPFAM" id="SSF51430">
    <property type="entry name" value="NAD(P)-linked oxidoreductase"/>
    <property type="match status" value="1"/>
</dbReference>
<evidence type="ECO:0000313" key="6">
    <source>
        <dbReference type="Proteomes" id="UP001209540"/>
    </source>
</evidence>